<sequence>MQTDNSIHLIKAARQRHEHTRAKAIAAMHELDRSGAVLTFESVARHAGVSRSWIYTQTDLKDEIRRLRAQYRPELSTPVPTGQRASDDSLRRRLEIANQRNRELADENQRLRRQLACALGQNRGNGRDAPSEQPAHRSSVTIGPS</sequence>
<protein>
    <submittedName>
        <fullName evidence="2">DUF6262 family protein</fullName>
    </submittedName>
</protein>
<dbReference type="Pfam" id="PF19776">
    <property type="entry name" value="DUF6262"/>
    <property type="match status" value="1"/>
</dbReference>
<feature type="compositionally biased region" description="Polar residues" evidence="1">
    <location>
        <begin position="136"/>
        <end position="145"/>
    </location>
</feature>
<dbReference type="RefSeq" id="WP_266000546.1">
    <property type="nucleotide sequence ID" value="NZ_JAPJDN010000045.1"/>
</dbReference>
<dbReference type="Gene3D" id="1.10.10.60">
    <property type="entry name" value="Homeodomain-like"/>
    <property type="match status" value="1"/>
</dbReference>
<feature type="region of interest" description="Disordered" evidence="1">
    <location>
        <begin position="71"/>
        <end position="91"/>
    </location>
</feature>
<feature type="region of interest" description="Disordered" evidence="1">
    <location>
        <begin position="115"/>
        <end position="145"/>
    </location>
</feature>
<reference evidence="2 3" key="1">
    <citation type="submission" date="2022-11" db="EMBL/GenBank/DDBJ databases">
        <title>Mycobacterium sp. nov.</title>
        <authorList>
            <person name="Papic B."/>
            <person name="Spicic S."/>
            <person name="Duvnjak S."/>
        </authorList>
    </citation>
    <scope>NUCLEOTIDE SEQUENCE [LARGE SCALE GENOMIC DNA]</scope>
    <source>
        <strain evidence="2 3">CVI_P4</strain>
    </source>
</reference>
<organism evidence="2 3">
    <name type="scientific">Mycobacterium pinniadriaticum</name>
    <dbReference type="NCBI Taxonomy" id="2994102"/>
    <lineage>
        <taxon>Bacteria</taxon>
        <taxon>Bacillati</taxon>
        <taxon>Actinomycetota</taxon>
        <taxon>Actinomycetes</taxon>
        <taxon>Mycobacteriales</taxon>
        <taxon>Mycobacteriaceae</taxon>
        <taxon>Mycobacterium</taxon>
    </lineage>
</organism>
<evidence type="ECO:0000256" key="1">
    <source>
        <dbReference type="SAM" id="MobiDB-lite"/>
    </source>
</evidence>
<keyword evidence="3" id="KW-1185">Reference proteome</keyword>
<comment type="caution">
    <text evidence="2">The sequence shown here is derived from an EMBL/GenBank/DDBJ whole genome shotgun (WGS) entry which is preliminary data.</text>
</comment>
<proteinExistence type="predicted"/>
<dbReference type="InterPro" id="IPR046229">
    <property type="entry name" value="TnpC-like"/>
</dbReference>
<dbReference type="EMBL" id="JAPJDO010000045">
    <property type="protein sequence ID" value="MCX2940698.1"/>
    <property type="molecule type" value="Genomic_DNA"/>
</dbReference>
<name>A0ABT3SME2_9MYCO</name>
<accession>A0ABT3SME2</accession>
<gene>
    <name evidence="2" type="ORF">ORI27_28810</name>
</gene>
<evidence type="ECO:0000313" key="3">
    <source>
        <dbReference type="Proteomes" id="UP001300745"/>
    </source>
</evidence>
<evidence type="ECO:0000313" key="2">
    <source>
        <dbReference type="EMBL" id="MCX2940698.1"/>
    </source>
</evidence>
<dbReference type="Proteomes" id="UP001300745">
    <property type="component" value="Unassembled WGS sequence"/>
</dbReference>